<name>A0A5Q4Z4V8_9GAMM</name>
<proteinExistence type="predicted"/>
<evidence type="ECO:0000256" key="1">
    <source>
        <dbReference type="SAM" id="MobiDB-lite"/>
    </source>
</evidence>
<organism evidence="2">
    <name type="scientific">Aliivibrio wodanis</name>
    <dbReference type="NCBI Taxonomy" id="80852"/>
    <lineage>
        <taxon>Bacteria</taxon>
        <taxon>Pseudomonadati</taxon>
        <taxon>Pseudomonadota</taxon>
        <taxon>Gammaproteobacteria</taxon>
        <taxon>Vibrionales</taxon>
        <taxon>Vibrionaceae</taxon>
        <taxon>Aliivibrio</taxon>
    </lineage>
</organism>
<dbReference type="EMBL" id="LR721751">
    <property type="protein sequence ID" value="VVV06115.1"/>
    <property type="molecule type" value="Genomic_DNA"/>
</dbReference>
<sequence>MLKKQNIWWEKTVEYFYVQSHLGKYKFLYPFDGVHERISDSLLSNGYSWVIIEFKKNHEWLEAERLKFNKKNGYSTYNQARKELVNDYGDRLKDGVKHHFIVYGELDEEDNLTLKTERYFSIPKNEVFLPNDLLSKGIEQSLFVKYVNRFNTLKGKKGGNGGSGGSNSPDQPKPGGFDFENYTSVIGIGLKDNVAVCLPLNQLIKEAQELTLKNDLTKNLDAAATITFSTVSSKKKHPPEPLEEFAD</sequence>
<dbReference type="AlphaFoldDB" id="A0A5Q4Z4V8"/>
<evidence type="ECO:0000313" key="2">
    <source>
        <dbReference type="EMBL" id="VVV06115.1"/>
    </source>
</evidence>
<protein>
    <submittedName>
        <fullName evidence="2">Uncharacterized protein</fullName>
    </submittedName>
</protein>
<feature type="region of interest" description="Disordered" evidence="1">
    <location>
        <begin position="156"/>
        <end position="176"/>
    </location>
</feature>
<reference evidence="2" key="1">
    <citation type="submission" date="2019-09" db="EMBL/GenBank/DDBJ databases">
        <authorList>
            <person name="Hjerde E."/>
        </authorList>
    </citation>
    <scope>NUCLEOTIDE SEQUENCE</scope>
    <source>
        <strain evidence="2">06/09/160</strain>
    </source>
</reference>
<gene>
    <name evidence="2" type="ORF">AW0309160_03599</name>
</gene>
<accession>A0A5Q4Z4V8</accession>